<evidence type="ECO:0000256" key="1">
    <source>
        <dbReference type="ARBA" id="ARBA00009884"/>
    </source>
</evidence>
<dbReference type="PANTHER" id="PTHR11679">
    <property type="entry name" value="VESICLE PROTEIN SORTING-ASSOCIATED"/>
    <property type="match status" value="1"/>
</dbReference>
<comment type="caution">
    <text evidence="3">The sequence shown here is derived from an EMBL/GenBank/DDBJ whole genome shotgun (WGS) entry which is preliminary data.</text>
</comment>
<dbReference type="InterPro" id="IPR001619">
    <property type="entry name" value="Sec1-like"/>
</dbReference>
<feature type="compositionally biased region" description="Gly residues" evidence="2">
    <location>
        <begin position="282"/>
        <end position="292"/>
    </location>
</feature>
<feature type="region of interest" description="Disordered" evidence="2">
    <location>
        <begin position="272"/>
        <end position="301"/>
    </location>
</feature>
<feature type="compositionally biased region" description="Low complexity" evidence="2">
    <location>
        <begin position="1"/>
        <end position="15"/>
    </location>
</feature>
<proteinExistence type="inferred from homology"/>
<gene>
    <name evidence="3" type="ORF">C2E21_5956</name>
</gene>
<evidence type="ECO:0000313" key="3">
    <source>
        <dbReference type="EMBL" id="PRW45607.1"/>
    </source>
</evidence>
<dbReference type="AlphaFoldDB" id="A0A2P6TMN8"/>
<evidence type="ECO:0000313" key="4">
    <source>
        <dbReference type="Proteomes" id="UP000239899"/>
    </source>
</evidence>
<dbReference type="InterPro" id="IPR027482">
    <property type="entry name" value="Sec1-like_dom2"/>
</dbReference>
<comment type="similarity">
    <text evidence="1">Belongs to the STXBP/unc-18/SEC1 family.</text>
</comment>
<reference evidence="3 4" key="1">
    <citation type="journal article" date="2018" name="Plant J.">
        <title>Genome sequences of Chlorella sorokiniana UTEX 1602 and Micractinium conductrix SAG 241.80: implications to maltose excretion by a green alga.</title>
        <authorList>
            <person name="Arriola M.B."/>
            <person name="Velmurugan N."/>
            <person name="Zhang Y."/>
            <person name="Plunkett M.H."/>
            <person name="Hondzo H."/>
            <person name="Barney B.M."/>
        </authorList>
    </citation>
    <scope>NUCLEOTIDE SEQUENCE [LARGE SCALE GENOMIC DNA]</scope>
    <source>
        <strain evidence="4">UTEX 1602</strain>
    </source>
</reference>
<dbReference type="STRING" id="3076.A0A2P6TMN8"/>
<accession>A0A2P6TMN8</accession>
<dbReference type="Proteomes" id="UP000239899">
    <property type="component" value="Unassembled WGS sequence"/>
</dbReference>
<dbReference type="InterPro" id="IPR036045">
    <property type="entry name" value="Sec1-like_sf"/>
</dbReference>
<sequence length="480" mass="49453">MPSLDAAAAEAGAGREASEDGGRGPSSLLPGSLRHPDDPQAERWLEFLLSRKGRDAPMFLRKWLREAARKENVPQARSFKPGSISAAELRALADSLRRQSPAAAHRHTALLQLAEAAAAALEGPHAERWEALQREQRQLLFDCTESADAAASQLVDLCALVARSSSSGNEGSGGGSNSSRHAADRAVPLLGLDDLVLLVLAAYCLLPDFLPWFATGSGTGGGPFSPQQEQQLEAALVSAVMAGGGLAGSSGSASSSTAWPLAHLAARAAAARASSAADEPGSGSGHSSGGSDGSQAEAEAAAAAELRSLQLEARDAVQSLLGRMRELAAFRRSLLTAQQGQQLGRLAVVGEDGSPRPTPLLRQLVECILRDEPLPDLHAGATSLSGLLRSGLGRLGVKAGPKPSDRSTVIVFVLGGVSLAELHEIQQAVDERAARASSQIDGGGSSSGPQGASQAPPRIIVGGTALLQPRDLCPQLFAEL</sequence>
<name>A0A2P6TMN8_CHLSO</name>
<evidence type="ECO:0000256" key="2">
    <source>
        <dbReference type="SAM" id="MobiDB-lite"/>
    </source>
</evidence>
<organism evidence="3 4">
    <name type="scientific">Chlorella sorokiniana</name>
    <name type="common">Freshwater green alga</name>
    <dbReference type="NCBI Taxonomy" id="3076"/>
    <lineage>
        <taxon>Eukaryota</taxon>
        <taxon>Viridiplantae</taxon>
        <taxon>Chlorophyta</taxon>
        <taxon>core chlorophytes</taxon>
        <taxon>Trebouxiophyceae</taxon>
        <taxon>Chlorellales</taxon>
        <taxon>Chlorellaceae</taxon>
        <taxon>Chlorella clade</taxon>
        <taxon>Chlorella</taxon>
    </lineage>
</organism>
<dbReference type="OrthoDB" id="515246at2759"/>
<dbReference type="EMBL" id="LHPG02000011">
    <property type="protein sequence ID" value="PRW45607.1"/>
    <property type="molecule type" value="Genomic_DNA"/>
</dbReference>
<dbReference type="SUPFAM" id="SSF56815">
    <property type="entry name" value="Sec1/munc18-like (SM) proteins"/>
    <property type="match status" value="1"/>
</dbReference>
<keyword evidence="4" id="KW-1185">Reference proteome</keyword>
<dbReference type="GO" id="GO:0016192">
    <property type="term" value="P:vesicle-mediated transport"/>
    <property type="evidence" value="ECO:0007669"/>
    <property type="project" value="InterPro"/>
</dbReference>
<dbReference type="Gene3D" id="3.40.50.1910">
    <property type="match status" value="1"/>
</dbReference>
<protein>
    <submittedName>
        <fullName evidence="3">Sec1 family domain-containing MIP3</fullName>
    </submittedName>
</protein>
<feature type="region of interest" description="Disordered" evidence="2">
    <location>
        <begin position="433"/>
        <end position="455"/>
    </location>
</feature>
<feature type="region of interest" description="Disordered" evidence="2">
    <location>
        <begin position="1"/>
        <end position="37"/>
    </location>
</feature>